<protein>
    <submittedName>
        <fullName evidence="1">Uncharacterized protein</fullName>
    </submittedName>
</protein>
<name>A0ABQ0NAY8_9LACO</name>
<evidence type="ECO:0000313" key="2">
    <source>
        <dbReference type="Proteomes" id="UP000236162"/>
    </source>
</evidence>
<accession>A0ABQ0NAY8</accession>
<gene>
    <name evidence="1" type="ORF">LPPLD21_01790</name>
</gene>
<keyword evidence="2" id="KW-1185">Reference proteome</keyword>
<organism evidence="1 2">
    <name type="scientific">Lactiplantibacillus paraplantarum</name>
    <dbReference type="NCBI Taxonomy" id="60520"/>
    <lineage>
        <taxon>Bacteria</taxon>
        <taxon>Bacillati</taxon>
        <taxon>Bacillota</taxon>
        <taxon>Bacilli</taxon>
        <taxon>Lactobacillales</taxon>
        <taxon>Lactobacillaceae</taxon>
        <taxon>Lactiplantibacillus</taxon>
    </lineage>
</organism>
<evidence type="ECO:0000313" key="1">
    <source>
        <dbReference type="EMBL" id="GBF02243.1"/>
    </source>
</evidence>
<reference evidence="1 2" key="1">
    <citation type="submission" date="2017-04" db="EMBL/GenBank/DDBJ databases">
        <title>In vitro and in silico characterization of Lactobacillus paraplantarum D2-1, a starter culture for soymilk fermentation.</title>
        <authorList>
            <person name="Endo A."/>
            <person name="Sasaki F."/>
            <person name="Maeno S."/>
            <person name="Kanesaki Y."/>
            <person name="Kubota E."/>
            <person name="Torres G.A."/>
            <person name="Tomita S."/>
            <person name="Nakagawa J."/>
        </authorList>
    </citation>
    <scope>NUCLEOTIDE SEQUENCE [LARGE SCALE GENOMIC DNA]</scope>
    <source>
        <strain evidence="1 2">D2-1</strain>
    </source>
</reference>
<proteinExistence type="predicted"/>
<comment type="caution">
    <text evidence="1">The sequence shown here is derived from an EMBL/GenBank/DDBJ whole genome shotgun (WGS) entry which is preliminary data.</text>
</comment>
<dbReference type="EMBL" id="BDOR01000008">
    <property type="protein sequence ID" value="GBF02243.1"/>
    <property type="molecule type" value="Genomic_DNA"/>
</dbReference>
<sequence>MRVVAATHAVATDILRGFLDVRVLVEVVIVR</sequence>
<dbReference type="Proteomes" id="UP000236162">
    <property type="component" value="Unassembled WGS sequence"/>
</dbReference>